<feature type="zinc finger region" description="TRAF-type" evidence="4">
    <location>
        <begin position="102"/>
        <end position="151"/>
    </location>
</feature>
<dbReference type="OrthoDB" id="9049620at2759"/>
<dbReference type="InterPro" id="IPR001841">
    <property type="entry name" value="Znf_RING"/>
</dbReference>
<evidence type="ECO:0000259" key="6">
    <source>
        <dbReference type="PROSITE" id="PS50145"/>
    </source>
</evidence>
<dbReference type="EMBL" id="AMQN01015781">
    <property type="status" value="NOT_ANNOTATED_CDS"/>
    <property type="molecule type" value="Genomic_DNA"/>
</dbReference>
<dbReference type="OMA" id="CKSCIST"/>
<dbReference type="STRING" id="283909.R7T499"/>
<reference evidence="7 9" key="2">
    <citation type="journal article" date="2013" name="Nature">
        <title>Insights into bilaterian evolution from three spiralian genomes.</title>
        <authorList>
            <person name="Simakov O."/>
            <person name="Marletaz F."/>
            <person name="Cho S.J."/>
            <person name="Edsinger-Gonzales E."/>
            <person name="Havlak P."/>
            <person name="Hellsten U."/>
            <person name="Kuo D.H."/>
            <person name="Larsson T."/>
            <person name="Lv J."/>
            <person name="Arendt D."/>
            <person name="Savage R."/>
            <person name="Osoegawa K."/>
            <person name="de Jong P."/>
            <person name="Grimwood J."/>
            <person name="Chapman J.A."/>
            <person name="Shapiro H."/>
            <person name="Aerts A."/>
            <person name="Otillar R.P."/>
            <person name="Terry A.Y."/>
            <person name="Boore J.L."/>
            <person name="Grigoriev I.V."/>
            <person name="Lindberg D.R."/>
            <person name="Seaver E.C."/>
            <person name="Weisblat D.A."/>
            <person name="Putnam N.H."/>
            <person name="Rokhsar D.S."/>
        </authorList>
    </citation>
    <scope>NUCLEOTIDE SEQUENCE</scope>
    <source>
        <strain evidence="7 9">I ESC-2004</strain>
    </source>
</reference>
<protein>
    <recommendedName>
        <fullName evidence="10">RING-type domain-containing protein</fullName>
    </recommendedName>
</protein>
<evidence type="ECO:0000256" key="4">
    <source>
        <dbReference type="PROSITE-ProRule" id="PRU00207"/>
    </source>
</evidence>
<dbReference type="EnsemblMetazoa" id="CapteT90186">
    <property type="protein sequence ID" value="CapteP90186"/>
    <property type="gene ID" value="CapteG90186"/>
</dbReference>
<gene>
    <name evidence="7" type="ORF">CAPTEDRAFT_90186</name>
</gene>
<dbReference type="SUPFAM" id="SSF57850">
    <property type="entry name" value="RING/U-box"/>
    <property type="match status" value="1"/>
</dbReference>
<keyword evidence="1 4" id="KW-0479">Metal-binding</keyword>
<dbReference type="InterPro" id="IPR001293">
    <property type="entry name" value="Znf_TRAF"/>
</dbReference>
<dbReference type="InterPro" id="IPR017907">
    <property type="entry name" value="Znf_RING_CS"/>
</dbReference>
<dbReference type="Pfam" id="PF13923">
    <property type="entry name" value="zf-C3HC4_2"/>
    <property type="match status" value="1"/>
</dbReference>
<dbReference type="Proteomes" id="UP000014760">
    <property type="component" value="Unassembled WGS sequence"/>
</dbReference>
<keyword evidence="9" id="KW-1185">Reference proteome</keyword>
<dbReference type="EMBL" id="KB312213">
    <property type="protein sequence ID" value="ELT87673.1"/>
    <property type="molecule type" value="Genomic_DNA"/>
</dbReference>
<dbReference type="SUPFAM" id="SSF49599">
    <property type="entry name" value="TRAF domain-like"/>
    <property type="match status" value="1"/>
</dbReference>
<dbReference type="InterPro" id="IPR013083">
    <property type="entry name" value="Znf_RING/FYVE/PHD"/>
</dbReference>
<dbReference type="GO" id="GO:0008270">
    <property type="term" value="F:zinc ion binding"/>
    <property type="evidence" value="ECO:0007669"/>
    <property type="project" value="UniProtKB-KW"/>
</dbReference>
<sequence>MSQLYDVDQFVPAPSVELICAVCQNVLLDPVECDCRHVFCRSCISKWLAEGPDSSCPKCRSRVSVISLRTVVPLLQNLLNELQLRCANAGCDWQKSLEQYDAHVKVCAFRRLPCPHKGCFQTLPSDSLGAHKEACEHRVIKCSDWCGLDFTLQQRSSHNCRTAVLTLLNGMQSCLNNK</sequence>
<keyword evidence="3 4" id="KW-0862">Zinc</keyword>
<dbReference type="PROSITE" id="PS50145">
    <property type="entry name" value="ZF_TRAF"/>
    <property type="match status" value="1"/>
</dbReference>
<dbReference type="AlphaFoldDB" id="R7T499"/>
<dbReference type="HOGENOM" id="CLU_076732_3_1_1"/>
<reference evidence="8" key="3">
    <citation type="submission" date="2015-06" db="UniProtKB">
        <authorList>
            <consortium name="EnsemblMetazoa"/>
        </authorList>
    </citation>
    <scope>IDENTIFICATION</scope>
</reference>
<evidence type="ECO:0000313" key="7">
    <source>
        <dbReference type="EMBL" id="ELT87673.1"/>
    </source>
</evidence>
<evidence type="ECO:0000256" key="2">
    <source>
        <dbReference type="ARBA" id="ARBA00022771"/>
    </source>
</evidence>
<evidence type="ECO:0000259" key="5">
    <source>
        <dbReference type="PROSITE" id="PS50089"/>
    </source>
</evidence>
<dbReference type="PANTHER" id="PTHR10131">
    <property type="entry name" value="TNF RECEPTOR ASSOCIATED FACTOR"/>
    <property type="match status" value="1"/>
</dbReference>
<dbReference type="SMART" id="SM00184">
    <property type="entry name" value="RING"/>
    <property type="match status" value="1"/>
</dbReference>
<dbReference type="PROSITE" id="PS00518">
    <property type="entry name" value="ZF_RING_1"/>
    <property type="match status" value="1"/>
</dbReference>
<evidence type="ECO:0000256" key="3">
    <source>
        <dbReference type="ARBA" id="ARBA00022833"/>
    </source>
</evidence>
<evidence type="ECO:0000313" key="8">
    <source>
        <dbReference type="EnsemblMetazoa" id="CapteP90186"/>
    </source>
</evidence>
<accession>R7T499</accession>
<dbReference type="Gene3D" id="3.30.40.10">
    <property type="entry name" value="Zinc/RING finger domain, C3HC4 (zinc finger)"/>
    <property type="match status" value="2"/>
</dbReference>
<evidence type="ECO:0000256" key="1">
    <source>
        <dbReference type="ARBA" id="ARBA00022723"/>
    </source>
</evidence>
<feature type="domain" description="RING-type" evidence="5">
    <location>
        <begin position="20"/>
        <end position="60"/>
    </location>
</feature>
<reference evidence="9" key="1">
    <citation type="submission" date="2012-12" db="EMBL/GenBank/DDBJ databases">
        <authorList>
            <person name="Hellsten U."/>
            <person name="Grimwood J."/>
            <person name="Chapman J.A."/>
            <person name="Shapiro H."/>
            <person name="Aerts A."/>
            <person name="Otillar R.P."/>
            <person name="Terry A.Y."/>
            <person name="Boore J.L."/>
            <person name="Simakov O."/>
            <person name="Marletaz F."/>
            <person name="Cho S.-J."/>
            <person name="Edsinger-Gonzales E."/>
            <person name="Havlak P."/>
            <person name="Kuo D.-H."/>
            <person name="Larsson T."/>
            <person name="Lv J."/>
            <person name="Arendt D."/>
            <person name="Savage R."/>
            <person name="Osoegawa K."/>
            <person name="de Jong P."/>
            <person name="Lindberg D.R."/>
            <person name="Seaver E.C."/>
            <person name="Weisblat D.A."/>
            <person name="Putnam N.H."/>
            <person name="Grigoriev I.V."/>
            <person name="Rokhsar D.S."/>
        </authorList>
    </citation>
    <scope>NUCLEOTIDE SEQUENCE</scope>
    <source>
        <strain evidence="9">I ESC-2004</strain>
    </source>
</reference>
<dbReference type="PROSITE" id="PS50089">
    <property type="entry name" value="ZF_RING_2"/>
    <property type="match status" value="1"/>
</dbReference>
<organism evidence="7">
    <name type="scientific">Capitella teleta</name>
    <name type="common">Polychaete worm</name>
    <dbReference type="NCBI Taxonomy" id="283909"/>
    <lineage>
        <taxon>Eukaryota</taxon>
        <taxon>Metazoa</taxon>
        <taxon>Spiralia</taxon>
        <taxon>Lophotrochozoa</taxon>
        <taxon>Annelida</taxon>
        <taxon>Polychaeta</taxon>
        <taxon>Sedentaria</taxon>
        <taxon>Scolecida</taxon>
        <taxon>Capitellidae</taxon>
        <taxon>Capitella</taxon>
    </lineage>
</organism>
<evidence type="ECO:0000313" key="9">
    <source>
        <dbReference type="Proteomes" id="UP000014760"/>
    </source>
</evidence>
<name>R7T499_CAPTE</name>
<keyword evidence="2 4" id="KW-0863">Zinc-finger</keyword>
<feature type="domain" description="TRAF-type" evidence="6">
    <location>
        <begin position="102"/>
        <end position="151"/>
    </location>
</feature>
<proteinExistence type="predicted"/>
<evidence type="ECO:0008006" key="10">
    <source>
        <dbReference type="Google" id="ProtNLM"/>
    </source>
</evidence>